<evidence type="ECO:0000256" key="1">
    <source>
        <dbReference type="ARBA" id="ARBA00022801"/>
    </source>
</evidence>
<dbReference type="Pfam" id="PF19890">
    <property type="entry name" value="DUF6363"/>
    <property type="match status" value="1"/>
</dbReference>
<dbReference type="EMBL" id="AWVP01000062">
    <property type="protein sequence ID" value="ERK57667.1"/>
    <property type="molecule type" value="Genomic_DNA"/>
</dbReference>
<evidence type="ECO:0000313" key="7">
    <source>
        <dbReference type="EMBL" id="ERK57667.1"/>
    </source>
</evidence>
<evidence type="ECO:0000313" key="8">
    <source>
        <dbReference type="Proteomes" id="UP000016637"/>
    </source>
</evidence>
<keyword evidence="2 4" id="KW-0442">Lipid degradation</keyword>
<feature type="short sequence motif" description="DGA/G" evidence="4">
    <location>
        <begin position="166"/>
        <end position="168"/>
    </location>
</feature>
<dbReference type="eggNOG" id="COG4667">
    <property type="taxonomic scope" value="Bacteria"/>
</dbReference>
<name>U2S4F9_9BACL</name>
<dbReference type="InterPro" id="IPR002641">
    <property type="entry name" value="PNPLA_dom"/>
</dbReference>
<dbReference type="PROSITE" id="PS51635">
    <property type="entry name" value="PNPLA"/>
    <property type="match status" value="1"/>
</dbReference>
<dbReference type="Pfam" id="PF01734">
    <property type="entry name" value="Patatin"/>
    <property type="match status" value="1"/>
</dbReference>
<dbReference type="PANTHER" id="PTHR14226">
    <property type="entry name" value="NEUROPATHY TARGET ESTERASE/SWISS CHEESE D.MELANOGASTER"/>
    <property type="match status" value="1"/>
</dbReference>
<protein>
    <submittedName>
        <fullName evidence="7">Phospholipase, patatin family</fullName>
    </submittedName>
</protein>
<proteinExistence type="predicted"/>
<keyword evidence="8" id="KW-1185">Reference proteome</keyword>
<accession>U2S4F9</accession>
<dbReference type="AlphaFoldDB" id="U2S4F9"/>
<keyword evidence="5" id="KW-0175">Coiled coil</keyword>
<dbReference type="CDD" id="cd07208">
    <property type="entry name" value="Pat_hypo_Ecoli_yjju_like"/>
    <property type="match status" value="1"/>
</dbReference>
<feature type="short sequence motif" description="GXGXXG" evidence="4">
    <location>
        <begin position="17"/>
        <end position="22"/>
    </location>
</feature>
<reference evidence="7 8" key="1">
    <citation type="submission" date="2013-08" db="EMBL/GenBank/DDBJ databases">
        <authorList>
            <person name="Weinstock G."/>
            <person name="Sodergren E."/>
            <person name="Wylie T."/>
            <person name="Fulton L."/>
            <person name="Fulton R."/>
            <person name="Fronick C."/>
            <person name="O'Laughlin M."/>
            <person name="Godfrey J."/>
            <person name="Miner T."/>
            <person name="Herter B."/>
            <person name="Appelbaum E."/>
            <person name="Cordes M."/>
            <person name="Lek S."/>
            <person name="Wollam A."/>
            <person name="Pepin K.H."/>
            <person name="Palsikar V.B."/>
            <person name="Mitreva M."/>
            <person name="Wilson R.K."/>
        </authorList>
    </citation>
    <scope>NUCLEOTIDE SEQUENCE [LARGE SCALE GENOMIC DNA]</scope>
    <source>
        <strain evidence="7 8">ATCC 700627</strain>
    </source>
</reference>
<dbReference type="PATRIC" id="fig|1321820.3.peg.965"/>
<organism evidence="7 8">
    <name type="scientific">Gemella bergeri ATCC 700627</name>
    <dbReference type="NCBI Taxonomy" id="1321820"/>
    <lineage>
        <taxon>Bacteria</taxon>
        <taxon>Bacillati</taxon>
        <taxon>Bacillota</taxon>
        <taxon>Bacilli</taxon>
        <taxon>Bacillales</taxon>
        <taxon>Gemellaceae</taxon>
        <taxon>Gemella</taxon>
    </lineage>
</organism>
<dbReference type="GO" id="GO:0016787">
    <property type="term" value="F:hydrolase activity"/>
    <property type="evidence" value="ECO:0007669"/>
    <property type="project" value="UniProtKB-UniRule"/>
</dbReference>
<evidence type="ECO:0000259" key="6">
    <source>
        <dbReference type="PROSITE" id="PS51635"/>
    </source>
</evidence>
<gene>
    <name evidence="7" type="ORF">HMPREF1983_00992</name>
</gene>
<dbReference type="Gene3D" id="3.40.1090.10">
    <property type="entry name" value="Cytosolic phospholipase A2 catalytic domain"/>
    <property type="match status" value="2"/>
</dbReference>
<evidence type="ECO:0000256" key="2">
    <source>
        <dbReference type="ARBA" id="ARBA00022963"/>
    </source>
</evidence>
<dbReference type="HOGENOM" id="CLU_048271_1_0_9"/>
<evidence type="ECO:0000256" key="3">
    <source>
        <dbReference type="ARBA" id="ARBA00023098"/>
    </source>
</evidence>
<dbReference type="PANTHER" id="PTHR14226:SF25">
    <property type="entry name" value="PHOSPHOESTERASE"/>
    <property type="match status" value="1"/>
</dbReference>
<dbReference type="InterPro" id="IPR037483">
    <property type="entry name" value="YjjU-like"/>
</dbReference>
<evidence type="ECO:0000256" key="5">
    <source>
        <dbReference type="SAM" id="Coils"/>
    </source>
</evidence>
<dbReference type="InterPro" id="IPR016035">
    <property type="entry name" value="Acyl_Trfase/lysoPLipase"/>
</dbReference>
<feature type="short sequence motif" description="GXSXG" evidence="4">
    <location>
        <begin position="44"/>
        <end position="48"/>
    </location>
</feature>
<keyword evidence="1 4" id="KW-0378">Hydrolase</keyword>
<comment type="caution">
    <text evidence="7">The sequence shown here is derived from an EMBL/GenBank/DDBJ whole genome shotgun (WGS) entry which is preliminary data.</text>
</comment>
<dbReference type="Proteomes" id="UP000016637">
    <property type="component" value="Unassembled WGS sequence"/>
</dbReference>
<dbReference type="GO" id="GO:0016042">
    <property type="term" value="P:lipid catabolic process"/>
    <property type="evidence" value="ECO:0007669"/>
    <property type="project" value="UniProtKB-UniRule"/>
</dbReference>
<feature type="active site" description="Proton acceptor" evidence="4">
    <location>
        <position position="166"/>
    </location>
</feature>
<feature type="coiled-coil region" evidence="5">
    <location>
        <begin position="217"/>
        <end position="274"/>
    </location>
</feature>
<feature type="domain" description="PNPLA" evidence="6">
    <location>
        <begin position="13"/>
        <end position="179"/>
    </location>
</feature>
<feature type="active site" description="Nucleophile" evidence="4">
    <location>
        <position position="46"/>
    </location>
</feature>
<sequence>MKGMEVVVMKIGLVLEGGGMRGLYTAGVLDVFLESNVKVTDVVGVSAGTLFGVNFVSKQKGRAWRYNKKYVNDKRYMSVLSLLKTGNLINKDFTYYKIPFQLDEFDNRTFKNSEINFFATVTNIETGEAEYIKISDVFNQMEILRATSALPFVSEIIEENGKKYLDGGIADSIPVEFFKKQNFDKIIVILTRSVDYRKKQSNSLLYRLFYGKYPRLVDKLENRYKNYNNTVEKIIELEKNNEIFVIRPSKAITIKRLEKDINKLQHIYELGKKDGHDIIGKLKKYLAE</sequence>
<dbReference type="InterPro" id="IPR045943">
    <property type="entry name" value="DUF6363"/>
</dbReference>
<evidence type="ECO:0000256" key="4">
    <source>
        <dbReference type="PROSITE-ProRule" id="PRU01161"/>
    </source>
</evidence>
<dbReference type="SUPFAM" id="SSF52151">
    <property type="entry name" value="FabD/lysophospholipase-like"/>
    <property type="match status" value="1"/>
</dbReference>
<dbReference type="InterPro" id="IPR050301">
    <property type="entry name" value="NTE"/>
</dbReference>
<keyword evidence="3 4" id="KW-0443">Lipid metabolism</keyword>